<gene>
    <name evidence="1" type="ORF">FFODKBPE_00575</name>
</gene>
<name>A0A811TDD5_9EURY</name>
<proteinExistence type="predicted"/>
<accession>A0A811TDD5</accession>
<reference evidence="1" key="1">
    <citation type="submission" date="2020-10" db="EMBL/GenBank/DDBJ databases">
        <authorList>
            <person name="Hahn C.J."/>
            <person name="Laso-Perez R."/>
            <person name="Vulcano F."/>
            <person name="Vaziourakis K.-M."/>
            <person name="Stokke R."/>
            <person name="Steen I.H."/>
            <person name="Teske A."/>
            <person name="Boetius A."/>
            <person name="Liebeke M."/>
            <person name="Amann R."/>
            <person name="Knittel K."/>
        </authorList>
    </citation>
    <scope>NUCLEOTIDE SEQUENCE</scope>
    <source>
        <strain evidence="1">Gfbio:e3339647-f889-4370-9287-4fb5cb688e4c:AG394J04_GoMArc1</strain>
    </source>
</reference>
<dbReference type="Proteomes" id="UP000603056">
    <property type="component" value="Unassembled WGS sequence"/>
</dbReference>
<evidence type="ECO:0000313" key="1">
    <source>
        <dbReference type="EMBL" id="CAD6493800.1"/>
    </source>
</evidence>
<evidence type="ECO:0000313" key="2">
    <source>
        <dbReference type="Proteomes" id="UP000603056"/>
    </source>
</evidence>
<dbReference type="AlphaFoldDB" id="A0A811TDD5"/>
<organism evidence="1 2">
    <name type="scientific">Candidatus Argoarchaeum ethanivorans</name>
    <dbReference type="NCBI Taxonomy" id="2608793"/>
    <lineage>
        <taxon>Archaea</taxon>
        <taxon>Methanobacteriati</taxon>
        <taxon>Methanobacteriota</taxon>
        <taxon>Stenosarchaea group</taxon>
        <taxon>Methanomicrobia</taxon>
        <taxon>Methanosarcinales</taxon>
        <taxon>Methanosarcinales incertae sedis</taxon>
        <taxon>GOM Arc I cluster</taxon>
        <taxon>Candidatus Argoarchaeum</taxon>
    </lineage>
</organism>
<sequence length="104" mass="11747">MHILNDNDAVFGVRTDGMFVSEFNKEPFEKPDMDVYVNQSLIDRVLAEDRSVTKSAIKHELAKEDSGLAASRAVYNEALDTGDLRCVSHRMGLKVRMFVLNLLM</sequence>
<protein>
    <submittedName>
        <fullName evidence="1">Uncharacterized protein</fullName>
    </submittedName>
</protein>
<comment type="caution">
    <text evidence="1">The sequence shown here is derived from an EMBL/GenBank/DDBJ whole genome shotgun (WGS) entry which is preliminary data.</text>
</comment>
<dbReference type="EMBL" id="CAJHIP010000032">
    <property type="protein sequence ID" value="CAD6493800.1"/>
    <property type="molecule type" value="Genomic_DNA"/>
</dbReference>